<name>A0A8J6ITB8_9ALTE</name>
<accession>A0A8J6ITB8</accession>
<dbReference type="Proteomes" id="UP000601768">
    <property type="component" value="Unassembled WGS sequence"/>
</dbReference>
<evidence type="ECO:0000313" key="1">
    <source>
        <dbReference type="EMBL" id="MBC3766366.1"/>
    </source>
</evidence>
<gene>
    <name evidence="1" type="ORF">H8B19_10780</name>
</gene>
<dbReference type="AlphaFoldDB" id="A0A8J6ITB8"/>
<evidence type="ECO:0000313" key="2">
    <source>
        <dbReference type="Proteomes" id="UP000601768"/>
    </source>
</evidence>
<dbReference type="InterPro" id="IPR021677">
    <property type="entry name" value="DUF2986"/>
</dbReference>
<dbReference type="RefSeq" id="WP_186506889.1">
    <property type="nucleotide sequence ID" value="NZ_JACNEP010000007.1"/>
</dbReference>
<reference evidence="1" key="1">
    <citation type="journal article" date="2018" name="Int. J. Syst. Evol. Microbiol.">
        <title>Neptunicella marina gen. nov., sp. nov., isolated from surface seawater.</title>
        <authorList>
            <person name="Liu X."/>
            <person name="Lai Q."/>
            <person name="Du Y."/>
            <person name="Zhang X."/>
            <person name="Liu Z."/>
            <person name="Sun F."/>
            <person name="Shao Z."/>
        </authorList>
    </citation>
    <scope>NUCLEOTIDE SEQUENCE</scope>
    <source>
        <strain evidence="1">S27-2</strain>
    </source>
</reference>
<organism evidence="1 2">
    <name type="scientific">Neptunicella marina</name>
    <dbReference type="NCBI Taxonomy" id="2125989"/>
    <lineage>
        <taxon>Bacteria</taxon>
        <taxon>Pseudomonadati</taxon>
        <taxon>Pseudomonadota</taxon>
        <taxon>Gammaproteobacteria</taxon>
        <taxon>Alteromonadales</taxon>
        <taxon>Alteromonadaceae</taxon>
        <taxon>Neptunicella</taxon>
    </lineage>
</organism>
<proteinExistence type="predicted"/>
<reference evidence="1" key="2">
    <citation type="submission" date="2020-08" db="EMBL/GenBank/DDBJ databases">
        <authorList>
            <person name="Lai Q."/>
        </authorList>
    </citation>
    <scope>NUCLEOTIDE SEQUENCE</scope>
    <source>
        <strain evidence="1">S27-2</strain>
    </source>
</reference>
<dbReference type="Pfam" id="PF11661">
    <property type="entry name" value="DUF2986"/>
    <property type="match status" value="1"/>
</dbReference>
<protein>
    <submittedName>
        <fullName evidence="1">DUF2986 domain-containing protein</fullName>
    </submittedName>
</protein>
<dbReference type="EMBL" id="JACNEP010000007">
    <property type="protein sequence ID" value="MBC3766366.1"/>
    <property type="molecule type" value="Genomic_DNA"/>
</dbReference>
<comment type="caution">
    <text evidence="1">The sequence shown here is derived from an EMBL/GenBank/DDBJ whole genome shotgun (WGS) entry which is preliminary data.</text>
</comment>
<keyword evidence="2" id="KW-1185">Reference proteome</keyword>
<sequence length="49" mass="5641">MNRKKKINQILQKRLKKAKGPSKKKTPYICKAERERLAALAAEQSDENS</sequence>